<protein>
    <submittedName>
        <fullName evidence="1">Neural Wiskott-Aldrich syndrome protein-like</fullName>
    </submittedName>
</protein>
<dbReference type="AlphaFoldDB" id="A0A6F9DW74"/>
<reference evidence="1" key="1">
    <citation type="submission" date="2020-04" db="EMBL/GenBank/DDBJ databases">
        <authorList>
            <person name="Neveu A P."/>
        </authorList>
    </citation>
    <scope>NUCLEOTIDE SEQUENCE</scope>
    <source>
        <tissue evidence="1">Whole embryo</tissue>
    </source>
</reference>
<name>A0A6F9DW74_9ASCI</name>
<evidence type="ECO:0000313" key="1">
    <source>
        <dbReference type="EMBL" id="CAB3267672.1"/>
    </source>
</evidence>
<organism evidence="1">
    <name type="scientific">Phallusia mammillata</name>
    <dbReference type="NCBI Taxonomy" id="59560"/>
    <lineage>
        <taxon>Eukaryota</taxon>
        <taxon>Metazoa</taxon>
        <taxon>Chordata</taxon>
        <taxon>Tunicata</taxon>
        <taxon>Ascidiacea</taxon>
        <taxon>Phlebobranchia</taxon>
        <taxon>Ascidiidae</taxon>
        <taxon>Phallusia</taxon>
    </lineage>
</organism>
<dbReference type="EMBL" id="LR791810">
    <property type="protein sequence ID" value="CAB3267672.1"/>
    <property type="molecule type" value="mRNA"/>
</dbReference>
<proteinExistence type="evidence at transcript level"/>
<gene>
    <name evidence="1" type="primary">Wasl-003</name>
</gene>
<sequence>MLNSEKKGYFIKWLIPLKLPHMNTEIYTAHIFGQKHSRTKLQNM</sequence>
<accession>A0A6F9DW74</accession>